<evidence type="ECO:0000313" key="14">
    <source>
        <dbReference type="Proteomes" id="UP001367676"/>
    </source>
</evidence>
<dbReference type="InterPro" id="IPR022644">
    <property type="entry name" value="De-COase2_N"/>
</dbReference>
<dbReference type="SUPFAM" id="SSF51419">
    <property type="entry name" value="PLP-binding barrel"/>
    <property type="match status" value="1"/>
</dbReference>
<dbReference type="PROSITE" id="PS00878">
    <property type="entry name" value="ODR_DC_2_1"/>
    <property type="match status" value="1"/>
</dbReference>
<evidence type="ECO:0000256" key="9">
    <source>
        <dbReference type="ARBA" id="ARBA00046672"/>
    </source>
</evidence>
<evidence type="ECO:0000256" key="4">
    <source>
        <dbReference type="ARBA" id="ARBA00023115"/>
    </source>
</evidence>
<feature type="modified residue" description="N6-(pyridoxal phosphate)lysine" evidence="11">
    <location>
        <position position="65"/>
    </location>
</feature>
<accession>A0AAN9TES9</accession>
<dbReference type="EC" id="4.1.1.17" evidence="7"/>
<dbReference type="SUPFAM" id="SSF50621">
    <property type="entry name" value="Alanine racemase C-terminal domain-like"/>
    <property type="match status" value="1"/>
</dbReference>
<dbReference type="AlphaFoldDB" id="A0AAN9TES9"/>
<dbReference type="PRINTS" id="PR01179">
    <property type="entry name" value="ODADCRBXLASE"/>
</dbReference>
<comment type="catalytic activity">
    <reaction evidence="10">
        <text>L-ornithine + H(+) = putrescine + CO2</text>
        <dbReference type="Rhea" id="RHEA:22964"/>
        <dbReference type="ChEBI" id="CHEBI:15378"/>
        <dbReference type="ChEBI" id="CHEBI:16526"/>
        <dbReference type="ChEBI" id="CHEBI:46911"/>
        <dbReference type="ChEBI" id="CHEBI:326268"/>
        <dbReference type="EC" id="4.1.1.17"/>
    </reaction>
</comment>
<dbReference type="InterPro" id="IPR009006">
    <property type="entry name" value="Ala_racemase/Decarboxylase_C"/>
</dbReference>
<evidence type="ECO:0000256" key="1">
    <source>
        <dbReference type="ARBA" id="ARBA00001933"/>
    </source>
</evidence>
<reference evidence="13 14" key="1">
    <citation type="submission" date="2024-03" db="EMBL/GenBank/DDBJ databases">
        <title>Adaptation during the transition from Ophiocordyceps entomopathogen to insect associate is accompanied by gene loss and intensified selection.</title>
        <authorList>
            <person name="Ward C.M."/>
            <person name="Onetto C.A."/>
            <person name="Borneman A.R."/>
        </authorList>
    </citation>
    <scope>NUCLEOTIDE SEQUENCE [LARGE SCALE GENOMIC DNA]</scope>
    <source>
        <strain evidence="13">AWRI1</strain>
        <tissue evidence="13">Single Adult Female</tissue>
    </source>
</reference>
<evidence type="ECO:0000256" key="5">
    <source>
        <dbReference type="ARBA" id="ARBA00023239"/>
    </source>
</evidence>
<name>A0AAN9TES9_9HEMI</name>
<evidence type="ECO:0000256" key="6">
    <source>
        <dbReference type="ARBA" id="ARBA00034115"/>
    </source>
</evidence>
<protein>
    <recommendedName>
        <fullName evidence="7">ornithine decarboxylase</fullName>
        <ecNumber evidence="7">4.1.1.17</ecNumber>
    </recommendedName>
</protein>
<dbReference type="InterPro" id="IPR029066">
    <property type="entry name" value="PLP-binding_barrel"/>
</dbReference>
<evidence type="ECO:0000256" key="7">
    <source>
        <dbReference type="ARBA" id="ARBA00034138"/>
    </source>
</evidence>
<comment type="pathway">
    <text evidence="6">Amine and polyamine biosynthesis; putrescine biosynthesis via L-ornithine pathway; putrescine from L-ornithine: step 1/1.</text>
</comment>
<feature type="domain" description="Orn/DAP/Arg decarboxylase 2 N-terminal" evidence="12">
    <location>
        <begin position="42"/>
        <end position="276"/>
    </location>
</feature>
<dbReference type="Pfam" id="PF02784">
    <property type="entry name" value="Orn_Arg_deC_N"/>
    <property type="match status" value="1"/>
</dbReference>
<dbReference type="InterPro" id="IPR000183">
    <property type="entry name" value="Orn/DAP/Arg_de-COase"/>
</dbReference>
<dbReference type="InterPro" id="IPR002433">
    <property type="entry name" value="Orn_de-COase"/>
</dbReference>
<evidence type="ECO:0000256" key="2">
    <source>
        <dbReference type="ARBA" id="ARBA00008872"/>
    </source>
</evidence>
<comment type="function">
    <text evidence="8">Catalyzes the first and rate-limiting step of polyamine biosynthesis that converts ornithine into putrescine, which is the precursor for the polyamines, spermidine and spermine. Polyamines are essential for cell proliferation and are implicated in cellular processes, ranging from DNA replication to apoptosis.</text>
</comment>
<proteinExistence type="inferred from homology"/>
<keyword evidence="3 11" id="KW-0663">Pyridoxal phosphate</keyword>
<keyword evidence="14" id="KW-1185">Reference proteome</keyword>
<comment type="caution">
    <text evidence="13">The sequence shown here is derived from an EMBL/GenBank/DDBJ whole genome shotgun (WGS) entry which is preliminary data.</text>
</comment>
<comment type="subunit">
    <text evidence="9">Homodimer. Only the dimer is catalytically active, as the active sites are constructed of residues from both monomers.</text>
</comment>
<dbReference type="GO" id="GO:0005737">
    <property type="term" value="C:cytoplasm"/>
    <property type="evidence" value="ECO:0007669"/>
    <property type="project" value="TreeGrafter"/>
</dbReference>
<dbReference type="Gene3D" id="3.20.20.10">
    <property type="entry name" value="Alanine racemase"/>
    <property type="match status" value="1"/>
</dbReference>
<dbReference type="PANTHER" id="PTHR11482:SF6">
    <property type="entry name" value="ORNITHINE DECARBOXYLASE 1-RELATED"/>
    <property type="match status" value="1"/>
</dbReference>
<evidence type="ECO:0000259" key="12">
    <source>
        <dbReference type="Pfam" id="PF02784"/>
    </source>
</evidence>
<dbReference type="FunFam" id="3.20.20.10:FF:000005">
    <property type="entry name" value="Ornithine decarboxylase"/>
    <property type="match status" value="1"/>
</dbReference>
<gene>
    <name evidence="13" type="ORF">V9T40_004939</name>
</gene>
<dbReference type="PANTHER" id="PTHR11482">
    <property type="entry name" value="ARGININE/DIAMINOPIMELATE/ORNITHINE DECARBOXYLASE"/>
    <property type="match status" value="1"/>
</dbReference>
<evidence type="ECO:0000313" key="13">
    <source>
        <dbReference type="EMBL" id="KAK7583976.1"/>
    </source>
</evidence>
<evidence type="ECO:0000256" key="11">
    <source>
        <dbReference type="PIRSR" id="PIRSR600183-50"/>
    </source>
</evidence>
<keyword evidence="4" id="KW-0620">Polyamine biosynthesis</keyword>
<comment type="similarity">
    <text evidence="2">Belongs to the Orn/Lys/Arg decarboxylase class-II family.</text>
</comment>
<dbReference type="PRINTS" id="PR01182">
    <property type="entry name" value="ORNDCRBXLASE"/>
</dbReference>
<evidence type="ECO:0000256" key="8">
    <source>
        <dbReference type="ARBA" id="ARBA00037173"/>
    </source>
</evidence>
<dbReference type="GO" id="GO:0033387">
    <property type="term" value="P:putrescine biosynthetic process from arginine, via ornithine"/>
    <property type="evidence" value="ECO:0007669"/>
    <property type="project" value="TreeGrafter"/>
</dbReference>
<organism evidence="13 14">
    <name type="scientific">Parthenolecanium corni</name>
    <dbReference type="NCBI Taxonomy" id="536013"/>
    <lineage>
        <taxon>Eukaryota</taxon>
        <taxon>Metazoa</taxon>
        <taxon>Ecdysozoa</taxon>
        <taxon>Arthropoda</taxon>
        <taxon>Hexapoda</taxon>
        <taxon>Insecta</taxon>
        <taxon>Pterygota</taxon>
        <taxon>Neoptera</taxon>
        <taxon>Paraneoptera</taxon>
        <taxon>Hemiptera</taxon>
        <taxon>Sternorrhyncha</taxon>
        <taxon>Coccoidea</taxon>
        <taxon>Coccidae</taxon>
        <taxon>Parthenolecanium</taxon>
    </lineage>
</organism>
<keyword evidence="5" id="KW-0456">Lyase</keyword>
<evidence type="ECO:0000256" key="10">
    <source>
        <dbReference type="ARBA" id="ARBA00049127"/>
    </source>
</evidence>
<feature type="active site" description="Proton donor" evidence="11">
    <location>
        <position position="346"/>
    </location>
</feature>
<evidence type="ECO:0000256" key="3">
    <source>
        <dbReference type="ARBA" id="ARBA00022898"/>
    </source>
</evidence>
<dbReference type="GO" id="GO:0004586">
    <property type="term" value="F:ornithine decarboxylase activity"/>
    <property type="evidence" value="ECO:0007669"/>
    <property type="project" value="UniProtKB-EC"/>
</dbReference>
<dbReference type="EMBL" id="JBBCAQ010000032">
    <property type="protein sequence ID" value="KAK7583976.1"/>
    <property type="molecule type" value="Genomic_DNA"/>
</dbReference>
<comment type="cofactor">
    <cofactor evidence="1 11">
        <name>pyridoxal 5'-phosphate</name>
        <dbReference type="ChEBI" id="CHEBI:597326"/>
    </cofactor>
</comment>
<sequence length="458" mass="50765">MKFNCDKDQVQIVDSGTDVVRVIRNITESGFQEDAFYIFDVQDLIQKYNNWKEKLPGVVPYYAVKCNDHVSVLKTLSLLGVGFDCASKEEIKKILSIGVDATRIIFANPAKPASHMRYAVDQGIELLTVDSENELYKIKKLHPTAKMLIRIRSDASVSQCPLGVKFGCNSVTEAPALMQLARTLGLDVIGVCFHVGSGCGEPMAYRRAIARAHALFQLGDELGFNMHLLDIGGGFPGEKDSSIDTIADVVNMALEDYFPPSSNVNVIAEPGRYFVASAFTLATLVYSKRMVRDPDTGEAVNMFYINDGIYGSFNSLMYDHAVVEPIPLVNNRSYEMVPCSIWGPTCDSLDLIVERAEFPNLNVGEWIMFENMGAYTFSAASSFNGFPVPKVYTILNDSVKLPLKDALSALEDEFDFEDVSQSKLNDYPLSSSWKDNQQLHGALPEIYCLEEKCPAIPI</sequence>
<dbReference type="Proteomes" id="UP001367676">
    <property type="component" value="Unassembled WGS sequence"/>
</dbReference>
<dbReference type="Gene3D" id="2.40.37.10">
    <property type="entry name" value="Lyase, Ornithine Decarboxylase, Chain A, domain 1"/>
    <property type="match status" value="1"/>
</dbReference>
<dbReference type="CDD" id="cd00622">
    <property type="entry name" value="PLPDE_III_ODC"/>
    <property type="match status" value="1"/>
</dbReference>
<dbReference type="InterPro" id="IPR022653">
    <property type="entry name" value="De-COase2_pyr-phos_BS"/>
</dbReference>